<dbReference type="GO" id="GO:0019628">
    <property type="term" value="P:urate catabolic process"/>
    <property type="evidence" value="ECO:0007669"/>
    <property type="project" value="TreeGrafter"/>
</dbReference>
<accession>A0A1E7ZFV2</accession>
<dbReference type="NCBIfam" id="TIGR03180">
    <property type="entry name" value="UraD_2"/>
    <property type="match status" value="1"/>
</dbReference>
<dbReference type="EMBL" id="MDHN01000005">
    <property type="protein sequence ID" value="OFC72376.1"/>
    <property type="molecule type" value="Genomic_DNA"/>
</dbReference>
<evidence type="ECO:0000313" key="9">
    <source>
        <dbReference type="Proteomes" id="UP000175691"/>
    </source>
</evidence>
<keyword evidence="4" id="KW-0659">Purine metabolism</keyword>
<dbReference type="STRING" id="1656094.BFC18_03750"/>
<dbReference type="InterPro" id="IPR036778">
    <property type="entry name" value="OHCU_decarboxylase_sf"/>
</dbReference>
<gene>
    <name evidence="8" type="ORF">BFC18_03750</name>
</gene>
<organism evidence="8 9">
    <name type="scientific">Alteromonas confluentis</name>
    <dbReference type="NCBI Taxonomy" id="1656094"/>
    <lineage>
        <taxon>Bacteria</taxon>
        <taxon>Pseudomonadati</taxon>
        <taxon>Pseudomonadota</taxon>
        <taxon>Gammaproteobacteria</taxon>
        <taxon>Alteromonadales</taxon>
        <taxon>Alteromonadaceae</taxon>
        <taxon>Alteromonas/Salinimonas group</taxon>
        <taxon>Alteromonas</taxon>
    </lineage>
</organism>
<dbReference type="InterPro" id="IPR018020">
    <property type="entry name" value="OHCU_decarboxylase"/>
</dbReference>
<comment type="catalytic activity">
    <reaction evidence="1">
        <text>5-hydroxy-2-oxo-4-ureido-2,5-dihydro-1H-imidazole-5-carboxylate + H(+) = (S)-allantoin + CO2</text>
        <dbReference type="Rhea" id="RHEA:26301"/>
        <dbReference type="ChEBI" id="CHEBI:15378"/>
        <dbReference type="ChEBI" id="CHEBI:15678"/>
        <dbReference type="ChEBI" id="CHEBI:16526"/>
        <dbReference type="ChEBI" id="CHEBI:58639"/>
        <dbReference type="EC" id="4.1.1.97"/>
    </reaction>
</comment>
<keyword evidence="9" id="KW-1185">Reference proteome</keyword>
<evidence type="ECO:0000256" key="5">
    <source>
        <dbReference type="ARBA" id="ARBA00022793"/>
    </source>
</evidence>
<evidence type="ECO:0000256" key="3">
    <source>
        <dbReference type="ARBA" id="ARBA00012257"/>
    </source>
</evidence>
<dbReference type="EC" id="4.1.1.97" evidence="3"/>
<dbReference type="Gene3D" id="1.10.3330.10">
    <property type="entry name" value="Oxo-4-hydroxy-4-carboxy-5-ureidoimidazoline decarboxylase"/>
    <property type="match status" value="1"/>
</dbReference>
<name>A0A1E7ZFV2_9ALTE</name>
<dbReference type="GO" id="GO:0006144">
    <property type="term" value="P:purine nucleobase metabolic process"/>
    <property type="evidence" value="ECO:0007669"/>
    <property type="project" value="UniProtKB-KW"/>
</dbReference>
<dbReference type="AlphaFoldDB" id="A0A1E7ZFV2"/>
<dbReference type="InterPro" id="IPR017595">
    <property type="entry name" value="OHCU_decarboxylase-2"/>
</dbReference>
<dbReference type="SUPFAM" id="SSF158694">
    <property type="entry name" value="UraD-Like"/>
    <property type="match status" value="1"/>
</dbReference>
<comment type="pathway">
    <text evidence="2">Purine metabolism; urate degradation; (S)-allantoin from urate: step 3/3.</text>
</comment>
<evidence type="ECO:0000256" key="2">
    <source>
        <dbReference type="ARBA" id="ARBA00004754"/>
    </source>
</evidence>
<dbReference type="Proteomes" id="UP000175691">
    <property type="component" value="Unassembled WGS sequence"/>
</dbReference>
<dbReference type="PANTHER" id="PTHR43466:SF1">
    <property type="entry name" value="2-OXO-4-HYDROXY-4-CARBOXY-5-UREIDOIMIDAZOLINE DECARBOXYLASE-RELATED"/>
    <property type="match status" value="1"/>
</dbReference>
<evidence type="ECO:0000313" key="8">
    <source>
        <dbReference type="EMBL" id="OFC72376.1"/>
    </source>
</evidence>
<dbReference type="NCBIfam" id="NF010372">
    <property type="entry name" value="PRK13798.1"/>
    <property type="match status" value="1"/>
</dbReference>
<keyword evidence="6" id="KW-0456">Lyase</keyword>
<dbReference type="PANTHER" id="PTHR43466">
    <property type="entry name" value="2-OXO-4-HYDROXY-4-CARBOXY-5-UREIDOIMIDAZOLINE DECARBOXYLASE-RELATED"/>
    <property type="match status" value="1"/>
</dbReference>
<proteinExistence type="predicted"/>
<sequence length="170" mass="18954">MNVKALNALPWQDAKSWFTQTCAAQRWATMMTDDRPYKNEEEILSHANRVWSGMDKNDYLEAFTAHPMIGDLDSLRSKFANTRTLAAGEQSGTAEASEATLLALREKNLAYREKHGFIFIICATGLSAETMLKALETRLSNTTAQEMENAAAEQIKITCLRISKAMNSEG</sequence>
<dbReference type="OrthoDB" id="9800909at2"/>
<dbReference type="RefSeq" id="WP_070123602.1">
    <property type="nucleotide sequence ID" value="NZ_MDHN01000005.1"/>
</dbReference>
<evidence type="ECO:0000256" key="1">
    <source>
        <dbReference type="ARBA" id="ARBA00001163"/>
    </source>
</evidence>
<dbReference type="Pfam" id="PF09349">
    <property type="entry name" value="OHCU_decarbox"/>
    <property type="match status" value="1"/>
</dbReference>
<dbReference type="GO" id="GO:0051997">
    <property type="term" value="F:2-oxo-4-hydroxy-4-carboxy-5-ureidoimidazoline decarboxylase activity"/>
    <property type="evidence" value="ECO:0007669"/>
    <property type="project" value="UniProtKB-EC"/>
</dbReference>
<feature type="domain" description="Oxo-4-hydroxy-4-carboxy-5-ureidoimidazoline decarboxylase" evidence="7">
    <location>
        <begin position="7"/>
        <end position="162"/>
    </location>
</feature>
<evidence type="ECO:0000256" key="6">
    <source>
        <dbReference type="ARBA" id="ARBA00023239"/>
    </source>
</evidence>
<keyword evidence="5" id="KW-0210">Decarboxylase</keyword>
<evidence type="ECO:0000259" key="7">
    <source>
        <dbReference type="Pfam" id="PF09349"/>
    </source>
</evidence>
<reference evidence="8 9" key="1">
    <citation type="submission" date="2016-08" db="EMBL/GenBank/DDBJ databases">
        <authorList>
            <person name="Seilhamer J.J."/>
        </authorList>
    </citation>
    <scope>NUCLEOTIDE SEQUENCE [LARGE SCALE GENOMIC DNA]</scope>
    <source>
        <strain evidence="8 9">KCTC 42603</strain>
    </source>
</reference>
<protein>
    <recommendedName>
        <fullName evidence="3">2-oxo-4-hydroxy-4-carboxy-5-ureidoimidazoline decarboxylase</fullName>
        <ecNumber evidence="3">4.1.1.97</ecNumber>
    </recommendedName>
</protein>
<evidence type="ECO:0000256" key="4">
    <source>
        <dbReference type="ARBA" id="ARBA00022631"/>
    </source>
</evidence>
<comment type="caution">
    <text evidence="8">The sequence shown here is derived from an EMBL/GenBank/DDBJ whole genome shotgun (WGS) entry which is preliminary data.</text>
</comment>